<dbReference type="AlphaFoldDB" id="A0A7J6R5A2"/>
<proteinExistence type="predicted"/>
<accession>A0A7J6R5A2</accession>
<evidence type="ECO:0000313" key="1">
    <source>
        <dbReference type="EMBL" id="KAF4715116.1"/>
    </source>
</evidence>
<evidence type="ECO:0000313" key="2">
    <source>
        <dbReference type="Proteomes" id="UP000574390"/>
    </source>
</evidence>
<reference evidence="1 2" key="1">
    <citation type="submission" date="2020-04" db="EMBL/GenBank/DDBJ databases">
        <title>Perkinsus olseni comparative genomics.</title>
        <authorList>
            <person name="Bogema D.R."/>
        </authorList>
    </citation>
    <scope>NUCLEOTIDE SEQUENCE [LARGE SCALE GENOMIC DNA]</scope>
    <source>
        <strain evidence="1">ATCC PRA-205</strain>
    </source>
</reference>
<comment type="caution">
    <text evidence="1">The sequence shown here is derived from an EMBL/GenBank/DDBJ whole genome shotgun (WGS) entry which is preliminary data.</text>
</comment>
<feature type="non-terminal residue" evidence="1">
    <location>
        <position position="1"/>
    </location>
</feature>
<name>A0A7J6R5A2_PEROL</name>
<gene>
    <name evidence="1" type="ORF">FOZ62_003531</name>
</gene>
<protein>
    <submittedName>
        <fullName evidence="1">Uncharacterized protein</fullName>
    </submittedName>
</protein>
<dbReference type="EMBL" id="JABANM010025098">
    <property type="protein sequence ID" value="KAF4715116.1"/>
    <property type="molecule type" value="Genomic_DNA"/>
</dbReference>
<organism evidence="1 2">
    <name type="scientific">Perkinsus olseni</name>
    <name type="common">Perkinsus atlanticus</name>
    <dbReference type="NCBI Taxonomy" id="32597"/>
    <lineage>
        <taxon>Eukaryota</taxon>
        <taxon>Sar</taxon>
        <taxon>Alveolata</taxon>
        <taxon>Perkinsozoa</taxon>
        <taxon>Perkinsea</taxon>
        <taxon>Perkinsida</taxon>
        <taxon>Perkinsidae</taxon>
        <taxon>Perkinsus</taxon>
    </lineage>
</organism>
<dbReference type="Proteomes" id="UP000574390">
    <property type="component" value="Unassembled WGS sequence"/>
</dbReference>
<sequence length="95" mass="10982">MILRRVCEYNWLARGPTAAATEHRAKLQQEIDRCESFVASMSSEASLGGVMKKFDNMESFLEGEYHAARDKHRKGIELLKREFGYHPAYRKGCDR</sequence>